<dbReference type="Pfam" id="PF08580">
    <property type="entry name" value="KAR9"/>
    <property type="match status" value="1"/>
</dbReference>
<accession>A0A0F4ZJZ8</accession>
<dbReference type="InterPro" id="IPR013889">
    <property type="entry name" value="Karyogamy_KAR9"/>
</dbReference>
<feature type="compositionally biased region" description="Low complexity" evidence="1">
    <location>
        <begin position="910"/>
        <end position="923"/>
    </location>
</feature>
<dbReference type="GO" id="GO:0031578">
    <property type="term" value="P:mitotic spindle orientation checkpoint signaling"/>
    <property type="evidence" value="ECO:0007669"/>
    <property type="project" value="TreeGrafter"/>
</dbReference>
<feature type="compositionally biased region" description="Low complexity" evidence="1">
    <location>
        <begin position="977"/>
        <end position="989"/>
    </location>
</feature>
<name>A0A0F4ZJZ8_9PEZI</name>
<evidence type="ECO:0000313" key="3">
    <source>
        <dbReference type="Proteomes" id="UP000033483"/>
    </source>
</evidence>
<proteinExistence type="predicted"/>
<dbReference type="GO" id="GO:0030473">
    <property type="term" value="P:nuclear migration along microtubule"/>
    <property type="evidence" value="ECO:0007669"/>
    <property type="project" value="TreeGrafter"/>
</dbReference>
<feature type="compositionally biased region" description="Basic and acidic residues" evidence="1">
    <location>
        <begin position="1011"/>
        <end position="1024"/>
    </location>
</feature>
<dbReference type="OrthoDB" id="5559380at2759"/>
<protein>
    <recommendedName>
        <fullName evidence="4">Karyogamy protein</fullName>
    </recommendedName>
</protein>
<dbReference type="PANTHER" id="PTHR37271">
    <property type="entry name" value="KARYOGAMY PROTEIN KAR9"/>
    <property type="match status" value="1"/>
</dbReference>
<gene>
    <name evidence="2" type="ORF">TD95_000621</name>
</gene>
<dbReference type="EMBL" id="LAEV01000372">
    <property type="protein sequence ID" value="KKA30446.1"/>
    <property type="molecule type" value="Genomic_DNA"/>
</dbReference>
<dbReference type="GO" id="GO:0051293">
    <property type="term" value="P:establishment of spindle localization"/>
    <property type="evidence" value="ECO:0007669"/>
    <property type="project" value="TreeGrafter"/>
</dbReference>
<feature type="compositionally biased region" description="Polar residues" evidence="1">
    <location>
        <begin position="990"/>
        <end position="1001"/>
    </location>
</feature>
<dbReference type="Proteomes" id="UP000033483">
    <property type="component" value="Unassembled WGS sequence"/>
</dbReference>
<sequence length="1024" mass="111223">MHTNKHRHKINPSKKCPSPSCDISSSLAARLKALGFASSAAKSSPPSGASVTASILQDRGSGLVQHQARQLEQSHQAGSAPTLIIERRGRPWKGTLKGISSTVANALHRKPSFESTKSTKSPDSPFDCTDILLPSPTHEVGFPYRALASPALISSNHLAPPLSPHSPSFPTMLPEIDASAAFDQDTDKYIMPENDITPDLRLDRQHMPPQPPLTITPAESVVPQPPPPPPKDMLLPAKNMPPSLTQSASISSMSSEYFSGRHERAVSIYTLSRVSFANQLAQLTSLQLPDADSLSSKVAAIPTAYAANNALINAAEQIRGWIAKAAEVIEGLDSDDDVEWAAAGGREGLSEVEKAILRFEELINIYVSAIEDMQCRPDISEVSPNDLNKAVIQMESILSEWMRIRTSLQAIKEQVEIAMEWQELWNNVLGDIQNEMDELSRLVFEMEERRHKSLMAANDGVDIGDLETIVEEVPTASRLQAQGRFNAPPLSPGSPGTPALTLDDSSLLALFARMQPLRASLEFVPMRLSVFEMRARPSFPTACDELEMRRTALDGCYKKLEKDAESLRKELGEDKWVDVFRNAGRQAQKMYESVHRSVDKLQEAIKSGNQPVIAKKIEGYEAKKMHYGPAIERVLSIIDKGVKDRLTVNGEILRLHAETQIKWEELKKDIAEMDLVLEEVQSEFKSQQLRDSISSLLSSNDRASTVGSNLGTPGTSPPDSVIMSTGPSSKTSSTPFTKRTRASTASSVPQNRRYSSVPPSNNTGTSTPRKTTADRRSVLATPTSSMSRLSRSPSIADMRPKWNGSVNTRDLDTGHNFKPLTLTTPSPYAKRSPSTTPGATNSSLSLSPSSGSAKVSAMRFSASSRSRTASPAFDVPPRNSSRASFRDRINSAVNPGPYSQVTIQKTRAMSQSSASQPPAVSGSTQQSVSTRDARRASLQPRMASNSSSTAGGGGMSEATLAAPVSGSRPTSSLSFNPRRSSMLPLSRSRAGSTDGRNSPQPRTGSRLGLRRGTESKDSKPRWRF</sequence>
<evidence type="ECO:0000313" key="2">
    <source>
        <dbReference type="EMBL" id="KKA30446.1"/>
    </source>
</evidence>
<feature type="compositionally biased region" description="Low complexity" evidence="1">
    <location>
        <begin position="842"/>
        <end position="870"/>
    </location>
</feature>
<feature type="region of interest" description="Disordered" evidence="1">
    <location>
        <begin position="698"/>
        <end position="1024"/>
    </location>
</feature>
<feature type="compositionally biased region" description="Polar residues" evidence="1">
    <location>
        <begin position="891"/>
        <end position="909"/>
    </location>
</feature>
<organism evidence="2 3">
    <name type="scientific">Thielaviopsis punctulata</name>
    <dbReference type="NCBI Taxonomy" id="72032"/>
    <lineage>
        <taxon>Eukaryota</taxon>
        <taxon>Fungi</taxon>
        <taxon>Dikarya</taxon>
        <taxon>Ascomycota</taxon>
        <taxon>Pezizomycotina</taxon>
        <taxon>Sordariomycetes</taxon>
        <taxon>Hypocreomycetidae</taxon>
        <taxon>Microascales</taxon>
        <taxon>Ceratocystidaceae</taxon>
        <taxon>Thielaviopsis</taxon>
    </lineage>
</organism>
<feature type="compositionally biased region" description="Low complexity" evidence="1">
    <location>
        <begin position="724"/>
        <end position="737"/>
    </location>
</feature>
<evidence type="ECO:0008006" key="4">
    <source>
        <dbReference type="Google" id="ProtNLM"/>
    </source>
</evidence>
<feature type="compositionally biased region" description="Polar residues" evidence="1">
    <location>
        <begin position="821"/>
        <end position="841"/>
    </location>
</feature>
<evidence type="ECO:0000256" key="1">
    <source>
        <dbReference type="SAM" id="MobiDB-lite"/>
    </source>
</evidence>
<dbReference type="GO" id="GO:0005938">
    <property type="term" value="C:cell cortex"/>
    <property type="evidence" value="ECO:0007669"/>
    <property type="project" value="TreeGrafter"/>
</dbReference>
<dbReference type="GO" id="GO:0005816">
    <property type="term" value="C:spindle pole body"/>
    <property type="evidence" value="ECO:0007669"/>
    <property type="project" value="TreeGrafter"/>
</dbReference>
<dbReference type="PANTHER" id="PTHR37271:SF1">
    <property type="entry name" value="KARYOGAMY PROTEIN KAR9"/>
    <property type="match status" value="1"/>
</dbReference>
<reference evidence="2 3" key="1">
    <citation type="submission" date="2015-03" db="EMBL/GenBank/DDBJ databases">
        <authorList>
            <person name="Radwan O."/>
            <person name="Al-Naeli F.A."/>
            <person name="Rendon G.A."/>
            <person name="Fields C."/>
        </authorList>
    </citation>
    <scope>NUCLEOTIDE SEQUENCE [LARGE SCALE GENOMIC DNA]</scope>
    <source>
        <strain evidence="2">CR-DP1</strain>
    </source>
</reference>
<comment type="caution">
    <text evidence="2">The sequence shown here is derived from an EMBL/GenBank/DDBJ whole genome shotgun (WGS) entry which is preliminary data.</text>
</comment>
<keyword evidence="3" id="KW-1185">Reference proteome</keyword>
<dbReference type="AlphaFoldDB" id="A0A0F4ZJZ8"/>
<dbReference type="GO" id="GO:0043332">
    <property type="term" value="C:mating projection tip"/>
    <property type="evidence" value="ECO:0007669"/>
    <property type="project" value="TreeGrafter"/>
</dbReference>
<feature type="region of interest" description="Disordered" evidence="1">
    <location>
        <begin position="204"/>
        <end position="230"/>
    </location>
</feature>
<feature type="compositionally biased region" description="Polar residues" evidence="1">
    <location>
        <begin position="698"/>
        <end position="718"/>
    </location>
</feature>
<feature type="compositionally biased region" description="Low complexity" evidence="1">
    <location>
        <begin position="781"/>
        <end position="794"/>
    </location>
</feature>
<feature type="compositionally biased region" description="Polar residues" evidence="1">
    <location>
        <begin position="742"/>
        <end position="770"/>
    </location>
</feature>